<accession>A0A2K0SZ26</accession>
<evidence type="ECO:0000313" key="19">
    <source>
        <dbReference type="Proteomes" id="UP000236546"/>
    </source>
</evidence>
<dbReference type="Proteomes" id="UP000236546">
    <property type="component" value="Unassembled WGS sequence"/>
</dbReference>
<evidence type="ECO:0000256" key="6">
    <source>
        <dbReference type="ARBA" id="ARBA00022729"/>
    </source>
</evidence>
<dbReference type="UniPathway" id="UPA00114"/>
<dbReference type="GO" id="GO:0031222">
    <property type="term" value="P:arabinan catabolic process"/>
    <property type="evidence" value="ECO:0007669"/>
    <property type="project" value="TreeGrafter"/>
</dbReference>
<evidence type="ECO:0000256" key="10">
    <source>
        <dbReference type="ARBA" id="ARBA00023295"/>
    </source>
</evidence>
<dbReference type="Pfam" id="PF00933">
    <property type="entry name" value="Glyco_hydro_3"/>
    <property type="match status" value="1"/>
</dbReference>
<evidence type="ECO:0000256" key="3">
    <source>
        <dbReference type="ARBA" id="ARBA00005336"/>
    </source>
</evidence>
<dbReference type="EMBL" id="MTYH01000104">
    <property type="protein sequence ID" value="PNP38530.1"/>
    <property type="molecule type" value="Genomic_DNA"/>
</dbReference>
<reference evidence="17" key="3">
    <citation type="submission" date="2017-08" db="EMBL/GenBank/DDBJ databases">
        <title>Trichoderma gamsii strain T6085, whole genome shotgun sequencing project.</title>
        <authorList>
            <person name="Baroncelli R."/>
        </authorList>
    </citation>
    <scope>NUCLEOTIDE SEQUENCE</scope>
    <source>
        <strain evidence="17">T6085</strain>
    </source>
</reference>
<organism evidence="16 19">
    <name type="scientific">Trichoderma gamsii</name>
    <dbReference type="NCBI Taxonomy" id="398673"/>
    <lineage>
        <taxon>Eukaryota</taxon>
        <taxon>Fungi</taxon>
        <taxon>Dikarya</taxon>
        <taxon>Ascomycota</taxon>
        <taxon>Pezizomycotina</taxon>
        <taxon>Sordariomycetes</taxon>
        <taxon>Hypocreomycetidae</taxon>
        <taxon>Hypocreales</taxon>
        <taxon>Hypocreaceae</taxon>
        <taxon>Trichoderma</taxon>
    </lineage>
</organism>
<dbReference type="GO" id="GO:0046556">
    <property type="term" value="F:alpha-L-arabinofuranosidase activity"/>
    <property type="evidence" value="ECO:0007669"/>
    <property type="project" value="TreeGrafter"/>
</dbReference>
<keyword evidence="9" id="KW-0119">Carbohydrate metabolism</keyword>
<evidence type="ECO:0000313" key="16">
    <source>
        <dbReference type="EMBL" id="PNP38530.1"/>
    </source>
</evidence>
<dbReference type="Gene3D" id="2.60.40.10">
    <property type="entry name" value="Immunoglobulins"/>
    <property type="match status" value="1"/>
</dbReference>
<evidence type="ECO:0000259" key="15">
    <source>
        <dbReference type="PROSITE" id="PS51212"/>
    </source>
</evidence>
<dbReference type="Pfam" id="PF01822">
    <property type="entry name" value="WSC"/>
    <property type="match status" value="1"/>
</dbReference>
<comment type="catalytic activity">
    <reaction evidence="12">
        <text>Hydrolysis of (1-&gt;4)-beta-D-xylans, to remove successive D-xylose residues from the non-reducing termini.</text>
        <dbReference type="EC" id="3.2.1.37"/>
    </reaction>
</comment>
<evidence type="ECO:0000256" key="1">
    <source>
        <dbReference type="ARBA" id="ARBA00004613"/>
    </source>
</evidence>
<dbReference type="InterPro" id="IPR002772">
    <property type="entry name" value="Glyco_hydro_3_C"/>
</dbReference>
<dbReference type="InterPro" id="IPR036962">
    <property type="entry name" value="Glyco_hydro_3_N_sf"/>
</dbReference>
<dbReference type="InterPro" id="IPR013783">
    <property type="entry name" value="Ig-like_fold"/>
</dbReference>
<comment type="pathway">
    <text evidence="2">Glycan degradation; xylan degradation.</text>
</comment>
<dbReference type="GO" id="GO:0009044">
    <property type="term" value="F:xylan 1,4-beta-xylosidase activity"/>
    <property type="evidence" value="ECO:0007669"/>
    <property type="project" value="UniProtKB-EC"/>
</dbReference>
<dbReference type="InterPro" id="IPR026891">
    <property type="entry name" value="Fn3-like"/>
</dbReference>
<dbReference type="GeneID" id="29986755"/>
<feature type="domain" description="WSC" evidence="15">
    <location>
        <begin position="31"/>
        <end position="125"/>
    </location>
</feature>
<comment type="subcellular location">
    <subcellularLocation>
        <location evidence="1">Secreted</location>
    </subcellularLocation>
</comment>
<dbReference type="RefSeq" id="XP_024404909.1">
    <property type="nucleotide sequence ID" value="XM_024550354.1"/>
</dbReference>
<keyword evidence="10" id="KW-0326">Glycosidase</keyword>
<sequence>MARLQLLPWMFSMALFHVAQSRTCLPVYTAQTTYVGCYHDPNSPRDLAGPFLTVGNLNSPQYCANVCGAAGYQFAGVEFAIQCFCGHSIESTAEKADDSQCSTPCPADSSKTCGGGNMINIYSVTNPSTNPPLTPSFPDCTRDPLCSNDICDTTLSMAERAAAIVKPMTLDEKVANVGSSASGSARLGLPAYQWQNEALHGVAGSTGVQFQSPLGANFSAATSFPMPILLSAAFDDALVQNVATAISTEARAFANFGFAGLDFWTPNINPFRDPRWGRGMETPGEDAFRIQGYVLALISGLQGGINPDFFRIIATCKHFAAYDIENGRTENNLNPTQQDMADYYLPMFETCVRDAKVGSVMCAYNAVDGIPACASEYLLQDVLRDGFGFTEDFNYVVSDCDAVDNVFDPHHYASNLTEAAALSLNAGTDLDCGTSYNVLNVSVETALTSEAALNQSLVRLYSALIKVGYFDQPSEYKSLSWANVNTTQNQGLAHDAATGGMTLLKNDGTLPLSRTLSNVAIIGPWANVTTQMQGNYAGTAPFLVNPLDVFQQKWGNVKYAQGTAINSGDSSGFSAALSAASSSDVIVYLGGIDITVENEGFDRGSIAWPGNQLDLISQLANLGKPLVIVQFGGGQVDDSSLLSNPNVRSILWAGYPGQDGGNAVFDVLTGANPPAGRLPITQYPASYINNNNIQDMNLRPSNGIPGRTYAWYTGTPVLPFGYGLHYTNFSVSFQSINTAGTDVATIVNNAGAVIDTSVFATVVVSVHNTGGKANLASDYVGLLFLSSTNAGPSPHPNKQLAAYGRAKSVGVGATQQLTLKVNLGSLARADTNGDRWIYPGDYKLTLDVNGPQTFNFTLSGDATKISTLPRQP</sequence>
<dbReference type="InterPro" id="IPR002889">
    <property type="entry name" value="WSC_carb-bd"/>
</dbReference>
<keyword evidence="6 14" id="KW-0732">Signal</keyword>
<dbReference type="OrthoDB" id="47059at2759"/>
<dbReference type="Proteomes" id="UP000054821">
    <property type="component" value="Unassembled WGS sequence"/>
</dbReference>
<dbReference type="SUPFAM" id="SSF51445">
    <property type="entry name" value="(Trans)glycosidases"/>
    <property type="match status" value="1"/>
</dbReference>
<keyword evidence="4" id="KW-0964">Secreted</keyword>
<evidence type="ECO:0000256" key="7">
    <source>
        <dbReference type="ARBA" id="ARBA00022801"/>
    </source>
</evidence>
<dbReference type="SMART" id="SM00321">
    <property type="entry name" value="WSC"/>
    <property type="match status" value="1"/>
</dbReference>
<gene>
    <name evidence="17" type="ORF">TGAM01_v208524</name>
    <name evidence="16" type="ORF">TGAMA5MH_09611</name>
</gene>
<name>A0A2K0SZ26_9HYPO</name>
<evidence type="ECO:0000313" key="18">
    <source>
        <dbReference type="Proteomes" id="UP000054821"/>
    </source>
</evidence>
<proteinExistence type="inferred from homology"/>
<feature type="signal peptide" evidence="14">
    <location>
        <begin position="1"/>
        <end position="21"/>
    </location>
</feature>
<evidence type="ECO:0000256" key="9">
    <source>
        <dbReference type="ARBA" id="ARBA00023277"/>
    </source>
</evidence>
<evidence type="ECO:0000256" key="4">
    <source>
        <dbReference type="ARBA" id="ARBA00022525"/>
    </source>
</evidence>
<dbReference type="Gene3D" id="3.40.50.1700">
    <property type="entry name" value="Glycoside hydrolase family 3 C-terminal domain"/>
    <property type="match status" value="1"/>
</dbReference>
<dbReference type="InterPro" id="IPR044993">
    <property type="entry name" value="BXL"/>
</dbReference>
<dbReference type="InterPro" id="IPR017853">
    <property type="entry name" value="GH"/>
</dbReference>
<evidence type="ECO:0000256" key="14">
    <source>
        <dbReference type="SAM" id="SignalP"/>
    </source>
</evidence>
<reference evidence="17 18" key="1">
    <citation type="journal article" date="2016" name="Genome Announc.">
        <title>Draft Whole-Genome Sequence of Trichoderma gamsii T6085, a Promising Biocontrol Agent of Fusarium Head Blight on Wheat.</title>
        <authorList>
            <person name="Baroncelli R."/>
            <person name="Zapparata A."/>
            <person name="Piaggeschi G."/>
            <person name="Sarrocco S."/>
            <person name="Vannacci G."/>
        </authorList>
    </citation>
    <scope>NUCLEOTIDE SEQUENCE [LARGE SCALE GENOMIC DNA]</scope>
    <source>
        <strain evidence="17 18">T6085</strain>
    </source>
</reference>
<dbReference type="SUPFAM" id="SSF52279">
    <property type="entry name" value="Beta-D-glucan exohydrolase, C-terminal domain"/>
    <property type="match status" value="1"/>
</dbReference>
<dbReference type="InterPro" id="IPR036881">
    <property type="entry name" value="Glyco_hydro_3_C_sf"/>
</dbReference>
<evidence type="ECO:0000256" key="11">
    <source>
        <dbReference type="ARBA" id="ARBA00023326"/>
    </source>
</evidence>
<evidence type="ECO:0000256" key="13">
    <source>
        <dbReference type="ARBA" id="ARBA00026107"/>
    </source>
</evidence>
<dbReference type="SMART" id="SM01217">
    <property type="entry name" value="Fn3_like"/>
    <property type="match status" value="1"/>
</dbReference>
<reference evidence="16 19" key="2">
    <citation type="submission" date="2017-02" db="EMBL/GenBank/DDBJ databases">
        <title>Genomes of Trichoderma spp. with biocontrol activity.</title>
        <authorList>
            <person name="Gardiner D."/>
            <person name="Kazan K."/>
            <person name="Vos C."/>
            <person name="Harvey P."/>
        </authorList>
    </citation>
    <scope>NUCLEOTIDE SEQUENCE [LARGE SCALE GENOMIC DNA]</scope>
    <source>
        <strain evidence="16 19">A5MH</strain>
    </source>
</reference>
<feature type="chain" id="PRO_5014436195" description="xylan 1,4-beta-xylosidase" evidence="14">
    <location>
        <begin position="22"/>
        <end position="872"/>
    </location>
</feature>
<evidence type="ECO:0000313" key="17">
    <source>
        <dbReference type="EMBL" id="PON22635.1"/>
    </source>
</evidence>
<dbReference type="GO" id="GO:0045493">
    <property type="term" value="P:xylan catabolic process"/>
    <property type="evidence" value="ECO:0007669"/>
    <property type="project" value="UniProtKB-UniPathway"/>
</dbReference>
<dbReference type="PANTHER" id="PTHR42721">
    <property type="entry name" value="SUGAR HYDROLASE-RELATED"/>
    <property type="match status" value="1"/>
</dbReference>
<dbReference type="GO" id="GO:0005576">
    <property type="term" value="C:extracellular region"/>
    <property type="evidence" value="ECO:0007669"/>
    <property type="project" value="UniProtKB-SubCell"/>
</dbReference>
<dbReference type="Pfam" id="PF01915">
    <property type="entry name" value="Glyco_hydro_3_C"/>
    <property type="match status" value="1"/>
</dbReference>
<dbReference type="PANTHER" id="PTHR42721:SF3">
    <property type="entry name" value="BETA-D-XYLOSIDASE 5-RELATED"/>
    <property type="match status" value="1"/>
</dbReference>
<dbReference type="EC" id="3.2.1.37" evidence="13"/>
<evidence type="ECO:0000256" key="12">
    <source>
        <dbReference type="ARBA" id="ARBA00024574"/>
    </source>
</evidence>
<dbReference type="FunFam" id="3.40.50.1700:FF:000007">
    <property type="entry name" value="Exo-1,4-beta-xylosidase xlnD"/>
    <property type="match status" value="1"/>
</dbReference>
<keyword evidence="5" id="KW-0858">Xylan degradation</keyword>
<keyword evidence="7 17" id="KW-0378">Hydrolase</keyword>
<keyword evidence="8" id="KW-0325">Glycoprotein</keyword>
<dbReference type="PROSITE" id="PS51212">
    <property type="entry name" value="WSC"/>
    <property type="match status" value="1"/>
</dbReference>
<comment type="caution">
    <text evidence="16">The sequence shown here is derived from an EMBL/GenBank/DDBJ whole genome shotgun (WGS) entry which is preliminary data.</text>
</comment>
<evidence type="ECO:0000256" key="8">
    <source>
        <dbReference type="ARBA" id="ARBA00023180"/>
    </source>
</evidence>
<keyword evidence="11" id="KW-0624">Polysaccharide degradation</keyword>
<evidence type="ECO:0000256" key="2">
    <source>
        <dbReference type="ARBA" id="ARBA00004851"/>
    </source>
</evidence>
<dbReference type="InterPro" id="IPR001764">
    <property type="entry name" value="Glyco_hydro_3_N"/>
</dbReference>
<evidence type="ECO:0000256" key="5">
    <source>
        <dbReference type="ARBA" id="ARBA00022651"/>
    </source>
</evidence>
<dbReference type="STRING" id="398673.A0A2K0SZ26"/>
<dbReference type="Gene3D" id="3.20.20.300">
    <property type="entry name" value="Glycoside hydrolase, family 3, N-terminal domain"/>
    <property type="match status" value="1"/>
</dbReference>
<keyword evidence="18" id="KW-1185">Reference proteome</keyword>
<protein>
    <recommendedName>
        <fullName evidence="13">xylan 1,4-beta-xylosidase</fullName>
        <ecNumber evidence="13">3.2.1.37</ecNumber>
    </recommendedName>
</protein>
<dbReference type="EMBL" id="JPDN02000036">
    <property type="protein sequence ID" value="PON22635.1"/>
    <property type="molecule type" value="Genomic_DNA"/>
</dbReference>
<dbReference type="AlphaFoldDB" id="A0A2K0SZ26"/>
<comment type="similarity">
    <text evidence="3">Belongs to the glycosyl hydrolase 3 family.</text>
</comment>